<evidence type="ECO:0000256" key="3">
    <source>
        <dbReference type="ARBA" id="ARBA00022475"/>
    </source>
</evidence>
<dbReference type="GO" id="GO:0005886">
    <property type="term" value="C:plasma membrane"/>
    <property type="evidence" value="ECO:0007669"/>
    <property type="project" value="UniProtKB-SubCell"/>
</dbReference>
<dbReference type="AlphaFoldDB" id="A0A1G7R5S9"/>
<feature type="transmembrane region" description="Helical" evidence="7">
    <location>
        <begin position="351"/>
        <end position="370"/>
    </location>
</feature>
<dbReference type="Gene3D" id="1.20.1250.20">
    <property type="entry name" value="MFS general substrate transporter like domains"/>
    <property type="match status" value="1"/>
</dbReference>
<feature type="transmembrane region" description="Helical" evidence="7">
    <location>
        <begin position="246"/>
        <end position="266"/>
    </location>
</feature>
<feature type="transmembrane region" description="Helical" evidence="7">
    <location>
        <begin position="94"/>
        <end position="112"/>
    </location>
</feature>
<evidence type="ECO:0000256" key="1">
    <source>
        <dbReference type="ARBA" id="ARBA00004651"/>
    </source>
</evidence>
<accession>A0A1G7R5S9</accession>
<feature type="transmembrane region" description="Helical" evidence="7">
    <location>
        <begin position="376"/>
        <end position="400"/>
    </location>
</feature>
<dbReference type="Pfam" id="PF07690">
    <property type="entry name" value="MFS_1"/>
    <property type="match status" value="1"/>
</dbReference>
<feature type="transmembrane region" description="Helical" evidence="7">
    <location>
        <begin position="124"/>
        <end position="142"/>
    </location>
</feature>
<keyword evidence="6 7" id="KW-0472">Membrane</keyword>
<dbReference type="Proteomes" id="UP000182284">
    <property type="component" value="Unassembled WGS sequence"/>
</dbReference>
<sequence>MPTDANPELNAAKLAAPDTKMTSKLWRTLVILLLAQFMMAVDFSILNVALPEVGAALGFSLGGMQWIVTSFALTAAGFTLFFGRLGDYLGRRNLFIGGMVLLGLSSLVGGMAESQTVLLSARVMQGLSTAMVTPTALSLMTTSFPEGPLRDRALGMNGAIMSAGFTTGAVLSGVLLDLLSWRWLFFVNVPIAAIVVVFAPMLIKEPARDPKAGKMTLDMPGAITVTAAVLSLVYGITALGNHGLEAFLGIESMVLSVVLFGVFIVIEKRSAEPLVPLNILKRRSVALGNITGLLAFATETSLVFLMTLYLQEVLQQSGTVTGLAFGILGAGTVLGGVMASRVISLIGHRGTLLAGFALQGVATAALILLTTNPGSIPLMLIATFLGGIGNMLAIVGFMTAATSGLPNKQQGLATGLAILTQQFGITIGIPIMSAIVSARILSQPDLDALSAPERILGGVLFAIAINVALVVLGFLVALLLRPDQAPDGAETVTQN</sequence>
<feature type="transmembrane region" description="Helical" evidence="7">
    <location>
        <begin position="154"/>
        <end position="175"/>
    </location>
</feature>
<evidence type="ECO:0000259" key="8">
    <source>
        <dbReference type="PROSITE" id="PS50850"/>
    </source>
</evidence>
<evidence type="ECO:0000256" key="6">
    <source>
        <dbReference type="ARBA" id="ARBA00023136"/>
    </source>
</evidence>
<feature type="transmembrane region" description="Helical" evidence="7">
    <location>
        <begin position="181"/>
        <end position="203"/>
    </location>
</feature>
<keyword evidence="3" id="KW-1003">Cell membrane</keyword>
<evidence type="ECO:0000313" key="9">
    <source>
        <dbReference type="EMBL" id="SDG06088.1"/>
    </source>
</evidence>
<dbReference type="PANTHER" id="PTHR42718">
    <property type="entry name" value="MAJOR FACILITATOR SUPERFAMILY MULTIDRUG TRANSPORTER MFSC"/>
    <property type="match status" value="1"/>
</dbReference>
<feature type="transmembrane region" description="Helical" evidence="7">
    <location>
        <begin position="29"/>
        <end position="50"/>
    </location>
</feature>
<keyword evidence="2" id="KW-0813">Transport</keyword>
<dbReference type="GO" id="GO:0022857">
    <property type="term" value="F:transmembrane transporter activity"/>
    <property type="evidence" value="ECO:0007669"/>
    <property type="project" value="InterPro"/>
</dbReference>
<reference evidence="9 10" key="1">
    <citation type="submission" date="2016-10" db="EMBL/GenBank/DDBJ databases">
        <authorList>
            <person name="de Groot N.N."/>
        </authorList>
    </citation>
    <scope>NUCLEOTIDE SEQUENCE [LARGE SCALE GENOMIC DNA]</scope>
    <source>
        <strain evidence="9 10">DSM 27375</strain>
    </source>
</reference>
<evidence type="ECO:0000256" key="7">
    <source>
        <dbReference type="SAM" id="Phobius"/>
    </source>
</evidence>
<dbReference type="PRINTS" id="PR01036">
    <property type="entry name" value="TCRTETB"/>
</dbReference>
<dbReference type="RefSeq" id="WP_074646322.1">
    <property type="nucleotide sequence ID" value="NZ_FNBL01000011.1"/>
</dbReference>
<dbReference type="OrthoDB" id="2414439at2"/>
<keyword evidence="4 7" id="KW-0812">Transmembrane</keyword>
<evidence type="ECO:0000256" key="2">
    <source>
        <dbReference type="ARBA" id="ARBA00022448"/>
    </source>
</evidence>
<keyword evidence="5 7" id="KW-1133">Transmembrane helix</keyword>
<evidence type="ECO:0000256" key="5">
    <source>
        <dbReference type="ARBA" id="ARBA00022989"/>
    </source>
</evidence>
<feature type="domain" description="Major facilitator superfamily (MFS) profile" evidence="8">
    <location>
        <begin position="28"/>
        <end position="485"/>
    </location>
</feature>
<evidence type="ECO:0000313" key="10">
    <source>
        <dbReference type="Proteomes" id="UP000182284"/>
    </source>
</evidence>
<dbReference type="PROSITE" id="PS50850">
    <property type="entry name" value="MFS"/>
    <property type="match status" value="1"/>
</dbReference>
<dbReference type="InterPro" id="IPR020846">
    <property type="entry name" value="MFS_dom"/>
</dbReference>
<feature type="transmembrane region" description="Helical" evidence="7">
    <location>
        <begin position="215"/>
        <end position="240"/>
    </location>
</feature>
<dbReference type="InterPro" id="IPR011701">
    <property type="entry name" value="MFS"/>
</dbReference>
<feature type="transmembrane region" description="Helical" evidence="7">
    <location>
        <begin position="455"/>
        <end position="480"/>
    </location>
</feature>
<feature type="transmembrane region" description="Helical" evidence="7">
    <location>
        <begin position="56"/>
        <end position="82"/>
    </location>
</feature>
<dbReference type="InterPro" id="IPR036259">
    <property type="entry name" value="MFS_trans_sf"/>
</dbReference>
<proteinExistence type="predicted"/>
<evidence type="ECO:0000256" key="4">
    <source>
        <dbReference type="ARBA" id="ARBA00022692"/>
    </source>
</evidence>
<dbReference type="CDD" id="cd17321">
    <property type="entry name" value="MFS_MMR_MDR_like"/>
    <property type="match status" value="1"/>
</dbReference>
<protein>
    <submittedName>
        <fullName evidence="9">Drug resistance transporter, EmrB/QacA subfamily</fullName>
    </submittedName>
</protein>
<comment type="subcellular location">
    <subcellularLocation>
        <location evidence="1">Cell membrane</location>
        <topology evidence="1">Multi-pass membrane protein</topology>
    </subcellularLocation>
</comment>
<feature type="transmembrane region" description="Helical" evidence="7">
    <location>
        <begin position="287"/>
        <end position="310"/>
    </location>
</feature>
<dbReference type="EMBL" id="FNBL01000011">
    <property type="protein sequence ID" value="SDG06088.1"/>
    <property type="molecule type" value="Genomic_DNA"/>
</dbReference>
<dbReference type="SUPFAM" id="SSF103473">
    <property type="entry name" value="MFS general substrate transporter"/>
    <property type="match status" value="1"/>
</dbReference>
<name>A0A1G7R5S9_9RHOB</name>
<organism evidence="9 10">
    <name type="scientific">Celeribacter baekdonensis</name>
    <dbReference type="NCBI Taxonomy" id="875171"/>
    <lineage>
        <taxon>Bacteria</taxon>
        <taxon>Pseudomonadati</taxon>
        <taxon>Pseudomonadota</taxon>
        <taxon>Alphaproteobacteria</taxon>
        <taxon>Rhodobacterales</taxon>
        <taxon>Roseobacteraceae</taxon>
        <taxon>Celeribacter</taxon>
    </lineage>
</organism>
<dbReference type="Gene3D" id="1.20.1720.10">
    <property type="entry name" value="Multidrug resistance protein D"/>
    <property type="match status" value="1"/>
</dbReference>
<dbReference type="PANTHER" id="PTHR42718:SF46">
    <property type="entry name" value="BLR6921 PROTEIN"/>
    <property type="match status" value="1"/>
</dbReference>
<feature type="transmembrane region" description="Helical" evidence="7">
    <location>
        <begin position="322"/>
        <end position="339"/>
    </location>
</feature>
<feature type="transmembrane region" description="Helical" evidence="7">
    <location>
        <begin position="412"/>
        <end position="435"/>
    </location>
</feature>
<gene>
    <name evidence="9" type="ORF">SAMN04488117_11134</name>
</gene>